<feature type="transmembrane region" description="Helical" evidence="7">
    <location>
        <begin position="255"/>
        <end position="274"/>
    </location>
</feature>
<dbReference type="RefSeq" id="WP_094405141.1">
    <property type="nucleotide sequence ID" value="NZ_NMVO01000012.1"/>
</dbReference>
<evidence type="ECO:0000313" key="9">
    <source>
        <dbReference type="EMBL" id="OYO14259.1"/>
    </source>
</evidence>
<feature type="transmembrane region" description="Helical" evidence="7">
    <location>
        <begin position="227"/>
        <end position="243"/>
    </location>
</feature>
<feature type="transmembrane region" description="Helical" evidence="7">
    <location>
        <begin position="294"/>
        <end position="315"/>
    </location>
</feature>
<evidence type="ECO:0000256" key="6">
    <source>
        <dbReference type="ARBA" id="ARBA00023136"/>
    </source>
</evidence>
<dbReference type="OrthoDB" id="9774335at2"/>
<feature type="transmembrane region" description="Helical" evidence="7">
    <location>
        <begin position="166"/>
        <end position="184"/>
    </location>
</feature>
<evidence type="ECO:0000256" key="7">
    <source>
        <dbReference type="SAM" id="Phobius"/>
    </source>
</evidence>
<evidence type="ECO:0000256" key="3">
    <source>
        <dbReference type="ARBA" id="ARBA00022475"/>
    </source>
</evidence>
<organism evidence="9 10">
    <name type="scientific">Enemella evansiae</name>
    <dbReference type="NCBI Taxonomy" id="2016499"/>
    <lineage>
        <taxon>Bacteria</taxon>
        <taxon>Bacillati</taxon>
        <taxon>Actinomycetota</taxon>
        <taxon>Actinomycetes</taxon>
        <taxon>Propionibacteriales</taxon>
        <taxon>Propionibacteriaceae</taxon>
        <taxon>Enemella</taxon>
    </lineage>
</organism>
<gene>
    <name evidence="9" type="ORF">CGZ94_06420</name>
</gene>
<comment type="subcellular location">
    <subcellularLocation>
        <location evidence="1">Cell membrane</location>
        <topology evidence="1">Multi-pass membrane protein</topology>
    </subcellularLocation>
</comment>
<feature type="transmembrane region" description="Helical" evidence="7">
    <location>
        <begin position="85"/>
        <end position="118"/>
    </location>
</feature>
<keyword evidence="5 7" id="KW-1133">Transmembrane helix</keyword>
<accession>A0A255GEI3</accession>
<dbReference type="AlphaFoldDB" id="A0A255GEI3"/>
<sequence>MTESRWRLPWLRRPPWGWLLLAAGALAVLTGLVPTPAAAHAWDLGWPVLLFLILVKPVADLCQVAGLFRVAADALARLARGSGGALFWLFTGLATLTTVFLSLDTTAVLLAPIGVVLARRLRLDPLPYAFAAIWLANSASLLLPVSNLTNLMAHQRLGSAYLAQSWLPQLGVLAVTLLVLGLRWGRRVAGAYAPPPVEPIADRVLLVASAVVALALGPLLVLGVPAWAVAAGGLAVLWSTAALRRHPEARVRPMLALFPFEVAAGVLGLFWLVAGFSDRLAGWLPTPAPGITGNLLVAGIAALAANAVNNLPAFLALEGWAGTPQQLLALLVGVNVGPTILLWGSLANLLWWQSIRRLGVHVGVRRFAAEGLLLVPVAVLVGALLVGA</sequence>
<dbReference type="Proteomes" id="UP000215896">
    <property type="component" value="Unassembled WGS sequence"/>
</dbReference>
<evidence type="ECO:0000256" key="5">
    <source>
        <dbReference type="ARBA" id="ARBA00022989"/>
    </source>
</evidence>
<keyword evidence="3" id="KW-1003">Cell membrane</keyword>
<keyword evidence="2" id="KW-0813">Transport</keyword>
<dbReference type="PANTHER" id="PTHR43302:SF5">
    <property type="entry name" value="TRANSPORTER ARSB-RELATED"/>
    <property type="match status" value="1"/>
</dbReference>
<keyword evidence="10" id="KW-1185">Reference proteome</keyword>
<comment type="caution">
    <text evidence="9">The sequence shown here is derived from an EMBL/GenBank/DDBJ whole genome shotgun (WGS) entry which is preliminary data.</text>
</comment>
<dbReference type="PANTHER" id="PTHR43302">
    <property type="entry name" value="TRANSPORTER ARSB-RELATED"/>
    <property type="match status" value="1"/>
</dbReference>
<proteinExistence type="predicted"/>
<dbReference type="Pfam" id="PF03600">
    <property type="entry name" value="CitMHS"/>
    <property type="match status" value="1"/>
</dbReference>
<feature type="transmembrane region" description="Helical" evidence="7">
    <location>
        <begin position="125"/>
        <end position="146"/>
    </location>
</feature>
<evidence type="ECO:0000313" key="10">
    <source>
        <dbReference type="Proteomes" id="UP000215896"/>
    </source>
</evidence>
<name>A0A255GEI3_9ACTN</name>
<feature type="domain" description="Citrate transporter-like" evidence="8">
    <location>
        <begin position="20"/>
        <end position="316"/>
    </location>
</feature>
<keyword evidence="6 7" id="KW-0472">Membrane</keyword>
<reference evidence="9 10" key="1">
    <citation type="submission" date="2017-07" db="EMBL/GenBank/DDBJ databases">
        <title>Draft whole genome sequences of clinical Proprionibacteriaceae strains.</title>
        <authorList>
            <person name="Bernier A.-M."/>
            <person name="Bernard K."/>
            <person name="Domingo M.-C."/>
        </authorList>
    </citation>
    <scope>NUCLEOTIDE SEQUENCE [LARGE SCALE GENOMIC DNA]</scope>
    <source>
        <strain evidence="9 10">NML 030167</strain>
    </source>
</reference>
<feature type="transmembrane region" description="Helical" evidence="7">
    <location>
        <begin position="327"/>
        <end position="347"/>
    </location>
</feature>
<dbReference type="GO" id="GO:0055085">
    <property type="term" value="P:transmembrane transport"/>
    <property type="evidence" value="ECO:0007669"/>
    <property type="project" value="InterPro"/>
</dbReference>
<dbReference type="EMBL" id="NMVO01000012">
    <property type="protein sequence ID" value="OYO14259.1"/>
    <property type="molecule type" value="Genomic_DNA"/>
</dbReference>
<keyword evidence="4 7" id="KW-0812">Transmembrane</keyword>
<dbReference type="InterPro" id="IPR004680">
    <property type="entry name" value="Cit_transptr-like_dom"/>
</dbReference>
<evidence type="ECO:0000256" key="4">
    <source>
        <dbReference type="ARBA" id="ARBA00022692"/>
    </source>
</evidence>
<evidence type="ECO:0000256" key="1">
    <source>
        <dbReference type="ARBA" id="ARBA00004651"/>
    </source>
</evidence>
<evidence type="ECO:0000259" key="8">
    <source>
        <dbReference type="Pfam" id="PF03600"/>
    </source>
</evidence>
<evidence type="ECO:0000256" key="2">
    <source>
        <dbReference type="ARBA" id="ARBA00022448"/>
    </source>
</evidence>
<feature type="transmembrane region" description="Helical" evidence="7">
    <location>
        <begin position="367"/>
        <end position="386"/>
    </location>
</feature>
<dbReference type="GO" id="GO:0005886">
    <property type="term" value="C:plasma membrane"/>
    <property type="evidence" value="ECO:0007669"/>
    <property type="project" value="UniProtKB-SubCell"/>
</dbReference>
<protein>
    <recommendedName>
        <fullName evidence="8">Citrate transporter-like domain-containing protein</fullName>
    </recommendedName>
</protein>